<dbReference type="InterPro" id="IPR035500">
    <property type="entry name" value="NHR-like_dom_sf"/>
</dbReference>
<dbReference type="GO" id="GO:0005634">
    <property type="term" value="C:nucleus"/>
    <property type="evidence" value="ECO:0007669"/>
    <property type="project" value="UniProtKB-SubCell"/>
</dbReference>
<dbReference type="PROSITE" id="PS51030">
    <property type="entry name" value="NUCLEAR_REC_DBD_2"/>
    <property type="match status" value="1"/>
</dbReference>
<evidence type="ECO:0000256" key="11">
    <source>
        <dbReference type="RuleBase" id="RU004334"/>
    </source>
</evidence>
<protein>
    <submittedName>
        <fullName evidence="14">Zinc finger, c4 type (Two domains) domain-containing protein</fullName>
    </submittedName>
</protein>
<dbReference type="SUPFAM" id="SSF57716">
    <property type="entry name" value="Glucocorticoid receptor-like (DNA-binding domain)"/>
    <property type="match status" value="1"/>
</dbReference>
<dbReference type="Pfam" id="PF00104">
    <property type="entry name" value="Hormone_recep"/>
    <property type="match status" value="1"/>
</dbReference>
<comment type="similarity">
    <text evidence="2 11">Belongs to the nuclear hormone receptor family.</text>
</comment>
<keyword evidence="4 11" id="KW-0863">Zinc-finger</keyword>
<dbReference type="SMART" id="SM00399">
    <property type="entry name" value="ZnF_C4"/>
    <property type="match status" value="1"/>
</dbReference>
<dbReference type="Proteomes" id="UP001201812">
    <property type="component" value="Unassembled WGS sequence"/>
</dbReference>
<keyword evidence="7 11" id="KW-0238">DNA-binding</keyword>
<keyword evidence="9 11" id="KW-0675">Receptor</keyword>
<dbReference type="GO" id="GO:0008270">
    <property type="term" value="F:zinc ion binding"/>
    <property type="evidence" value="ECO:0007669"/>
    <property type="project" value="UniProtKB-KW"/>
</dbReference>
<keyword evidence="6 11" id="KW-0805">Transcription regulation</keyword>
<dbReference type="InterPro" id="IPR013088">
    <property type="entry name" value="Znf_NHR/GATA"/>
</dbReference>
<dbReference type="PRINTS" id="PR00047">
    <property type="entry name" value="STROIDFINGER"/>
</dbReference>
<evidence type="ECO:0000256" key="3">
    <source>
        <dbReference type="ARBA" id="ARBA00022723"/>
    </source>
</evidence>
<evidence type="ECO:0000256" key="5">
    <source>
        <dbReference type="ARBA" id="ARBA00022833"/>
    </source>
</evidence>
<comment type="subcellular location">
    <subcellularLocation>
        <location evidence="1 11">Nucleus</location>
    </subcellularLocation>
</comment>
<dbReference type="PROSITE" id="PS00031">
    <property type="entry name" value="NUCLEAR_REC_DBD_1"/>
    <property type="match status" value="1"/>
</dbReference>
<evidence type="ECO:0000313" key="14">
    <source>
        <dbReference type="EMBL" id="KAI1708504.1"/>
    </source>
</evidence>
<feature type="domain" description="Nuclear receptor" evidence="12">
    <location>
        <begin position="9"/>
        <end position="84"/>
    </location>
</feature>
<dbReference type="GO" id="GO:0000978">
    <property type="term" value="F:RNA polymerase II cis-regulatory region sequence-specific DNA binding"/>
    <property type="evidence" value="ECO:0007669"/>
    <property type="project" value="InterPro"/>
</dbReference>
<gene>
    <name evidence="14" type="ORF">DdX_11892</name>
</gene>
<keyword evidence="10 11" id="KW-0539">Nucleus</keyword>
<evidence type="ECO:0000256" key="1">
    <source>
        <dbReference type="ARBA" id="ARBA00004123"/>
    </source>
</evidence>
<evidence type="ECO:0000256" key="4">
    <source>
        <dbReference type="ARBA" id="ARBA00022771"/>
    </source>
</evidence>
<dbReference type="InterPro" id="IPR000536">
    <property type="entry name" value="Nucl_hrmn_rcpt_lig-bd"/>
</dbReference>
<evidence type="ECO:0000313" key="15">
    <source>
        <dbReference type="Proteomes" id="UP001201812"/>
    </source>
</evidence>
<dbReference type="Gene3D" id="1.10.565.10">
    <property type="entry name" value="Retinoid X Receptor"/>
    <property type="match status" value="1"/>
</dbReference>
<evidence type="ECO:0000259" key="13">
    <source>
        <dbReference type="PROSITE" id="PS51843"/>
    </source>
</evidence>
<evidence type="ECO:0000259" key="12">
    <source>
        <dbReference type="PROSITE" id="PS51030"/>
    </source>
</evidence>
<evidence type="ECO:0000256" key="6">
    <source>
        <dbReference type="ARBA" id="ARBA00023015"/>
    </source>
</evidence>
<reference evidence="14" key="1">
    <citation type="submission" date="2022-01" db="EMBL/GenBank/DDBJ databases">
        <title>Genome Sequence Resource for Two Populations of Ditylenchus destructor, the Migratory Endoparasitic Phytonematode.</title>
        <authorList>
            <person name="Zhang H."/>
            <person name="Lin R."/>
            <person name="Xie B."/>
        </authorList>
    </citation>
    <scope>NUCLEOTIDE SEQUENCE</scope>
    <source>
        <strain evidence="14">BazhouSP</strain>
    </source>
</reference>
<dbReference type="PANTHER" id="PTHR47630:SF4">
    <property type="entry name" value="NUCLEAR HORMONE RECEPTOR FAMILY MEMBER NHR-62"/>
    <property type="match status" value="1"/>
</dbReference>
<keyword evidence="15" id="KW-1185">Reference proteome</keyword>
<evidence type="ECO:0000256" key="7">
    <source>
        <dbReference type="ARBA" id="ARBA00023125"/>
    </source>
</evidence>
<feature type="domain" description="NR LBD" evidence="13">
    <location>
        <begin position="172"/>
        <end position="447"/>
    </location>
</feature>
<dbReference type="InterPro" id="IPR052499">
    <property type="entry name" value="C.elegans_NHRs"/>
</dbReference>
<evidence type="ECO:0000256" key="9">
    <source>
        <dbReference type="ARBA" id="ARBA00023170"/>
    </source>
</evidence>
<keyword evidence="3 11" id="KW-0479">Metal-binding</keyword>
<organism evidence="14 15">
    <name type="scientific">Ditylenchus destructor</name>
    <dbReference type="NCBI Taxonomy" id="166010"/>
    <lineage>
        <taxon>Eukaryota</taxon>
        <taxon>Metazoa</taxon>
        <taxon>Ecdysozoa</taxon>
        <taxon>Nematoda</taxon>
        <taxon>Chromadorea</taxon>
        <taxon>Rhabditida</taxon>
        <taxon>Tylenchina</taxon>
        <taxon>Tylenchomorpha</taxon>
        <taxon>Sphaerularioidea</taxon>
        <taxon>Anguinidae</taxon>
        <taxon>Anguininae</taxon>
        <taxon>Ditylenchus</taxon>
    </lineage>
</organism>
<dbReference type="PROSITE" id="PS51843">
    <property type="entry name" value="NR_LBD"/>
    <property type="match status" value="1"/>
</dbReference>
<dbReference type="InterPro" id="IPR049636">
    <property type="entry name" value="HNF4-like_DBD"/>
</dbReference>
<dbReference type="FunFam" id="3.30.50.10:FF:000030">
    <property type="entry name" value="Nuclear Hormone Receptor family"/>
    <property type="match status" value="1"/>
</dbReference>
<evidence type="ECO:0000256" key="8">
    <source>
        <dbReference type="ARBA" id="ARBA00023163"/>
    </source>
</evidence>
<dbReference type="EMBL" id="JAKKPZ010000035">
    <property type="protein sequence ID" value="KAI1708504.1"/>
    <property type="molecule type" value="Genomic_DNA"/>
</dbReference>
<dbReference type="Gene3D" id="3.30.50.10">
    <property type="entry name" value="Erythroid Transcription Factor GATA-1, subunit A"/>
    <property type="match status" value="1"/>
</dbReference>
<dbReference type="AlphaFoldDB" id="A0AAD4MXJ1"/>
<evidence type="ECO:0000256" key="10">
    <source>
        <dbReference type="ARBA" id="ARBA00023242"/>
    </source>
</evidence>
<sequence length="447" mass="50812">MQQTPKRATLICDVCGDAALGKHYGSNACNGCKGFFRRSVWNDKNYKCRYDGKCAISKEHRNACRACRFKRCLAVGMNPRAVQSERLTDHPSRVQIMSGMSFDDSMDIKPIIPGSCVVSVTDYMAKKSQVIGTTVSGTRNLRSVYVQTDDIESHAENQTPSRELPSFCGSAESDLVVKSIVELERIVFERVDDNVFQMQQPFAPTDGRNTFTMVFNNPTIISRRTKLTPTGIYPASIQECLQCWRRCFVLFIDLIKSIPDTHLLLHSDQVKLAEARYASFRWWVLANWTTKVDCDGICYSNGTYFPRNSAIQCIYDHKNCAERFFYLLIDPIKEMKITETERVIFEIVIIFSIAGVPEMTEEGKLLVSQVRSRYLDILYKHLVSKYSSECGSDEDEVDILAATRIGQLLTLLSSIMELVHCAGDNVRLNHIFQVMQWETFGTYEKAA</sequence>
<dbReference type="SUPFAM" id="SSF48508">
    <property type="entry name" value="Nuclear receptor ligand-binding domain"/>
    <property type="match status" value="1"/>
</dbReference>
<keyword evidence="5 11" id="KW-0862">Zinc</keyword>
<proteinExistence type="inferred from homology"/>
<dbReference type="InterPro" id="IPR001628">
    <property type="entry name" value="Znf_hrmn_rcpt"/>
</dbReference>
<dbReference type="SMART" id="SM00430">
    <property type="entry name" value="HOLI"/>
    <property type="match status" value="1"/>
</dbReference>
<dbReference type="Pfam" id="PF00105">
    <property type="entry name" value="zf-C4"/>
    <property type="match status" value="1"/>
</dbReference>
<comment type="caution">
    <text evidence="14">The sequence shown here is derived from an EMBL/GenBank/DDBJ whole genome shotgun (WGS) entry which is preliminary data.</text>
</comment>
<dbReference type="CDD" id="cd06960">
    <property type="entry name" value="NR_DBD_HNF4A"/>
    <property type="match status" value="1"/>
</dbReference>
<dbReference type="PANTHER" id="PTHR47630">
    <property type="entry name" value="NUCLEAR HORMONE RECEPTOR FAMILY-RELATED-RELATED"/>
    <property type="match status" value="1"/>
</dbReference>
<evidence type="ECO:0000256" key="2">
    <source>
        <dbReference type="ARBA" id="ARBA00005993"/>
    </source>
</evidence>
<name>A0AAD4MXJ1_9BILA</name>
<accession>A0AAD4MXJ1</accession>
<keyword evidence="8 11" id="KW-0804">Transcription</keyword>
<dbReference type="GO" id="GO:0003700">
    <property type="term" value="F:DNA-binding transcription factor activity"/>
    <property type="evidence" value="ECO:0007669"/>
    <property type="project" value="InterPro"/>
</dbReference>